<dbReference type="AlphaFoldDB" id="A0A9N9ENW5"/>
<keyword evidence="2" id="KW-1185">Reference proteome</keyword>
<dbReference type="OrthoDB" id="2375809at2759"/>
<gene>
    <name evidence="1" type="ORF">FCALED_LOCUS12549</name>
</gene>
<comment type="caution">
    <text evidence="1">The sequence shown here is derived from an EMBL/GenBank/DDBJ whole genome shotgun (WGS) entry which is preliminary data.</text>
</comment>
<accession>A0A9N9ENW5</accession>
<evidence type="ECO:0000313" key="2">
    <source>
        <dbReference type="Proteomes" id="UP000789570"/>
    </source>
</evidence>
<dbReference type="Proteomes" id="UP000789570">
    <property type="component" value="Unassembled WGS sequence"/>
</dbReference>
<dbReference type="EMBL" id="CAJVPQ010006207">
    <property type="protein sequence ID" value="CAG8681985.1"/>
    <property type="molecule type" value="Genomic_DNA"/>
</dbReference>
<proteinExistence type="predicted"/>
<reference evidence="1" key="1">
    <citation type="submission" date="2021-06" db="EMBL/GenBank/DDBJ databases">
        <authorList>
            <person name="Kallberg Y."/>
            <person name="Tangrot J."/>
            <person name="Rosling A."/>
        </authorList>
    </citation>
    <scope>NUCLEOTIDE SEQUENCE</scope>
    <source>
        <strain evidence="1">UK204</strain>
    </source>
</reference>
<dbReference type="SUPFAM" id="SSF52540">
    <property type="entry name" value="P-loop containing nucleoside triphosphate hydrolases"/>
    <property type="match status" value="1"/>
</dbReference>
<organism evidence="1 2">
    <name type="scientific">Funneliformis caledonium</name>
    <dbReference type="NCBI Taxonomy" id="1117310"/>
    <lineage>
        <taxon>Eukaryota</taxon>
        <taxon>Fungi</taxon>
        <taxon>Fungi incertae sedis</taxon>
        <taxon>Mucoromycota</taxon>
        <taxon>Glomeromycotina</taxon>
        <taxon>Glomeromycetes</taxon>
        <taxon>Glomerales</taxon>
        <taxon>Glomeraceae</taxon>
        <taxon>Funneliformis</taxon>
    </lineage>
</organism>
<name>A0A9N9ENW5_9GLOM</name>
<dbReference type="InterPro" id="IPR027417">
    <property type="entry name" value="P-loop_NTPase"/>
</dbReference>
<protein>
    <submittedName>
        <fullName evidence="1">6640_t:CDS:1</fullName>
    </submittedName>
</protein>
<evidence type="ECO:0000313" key="1">
    <source>
        <dbReference type="EMBL" id="CAG8681985.1"/>
    </source>
</evidence>
<sequence length="192" mass="22841">MTYYLILGEIPAKKKLDFVKFNFLERVMILRNAIYDKKKNTFFSKRKRKIVKDEEDENNRNINVLTLIIPFPDKQKIRYLIKNLQSINTNDRKFTVLALSGSDKSTVVYKRKCYDYLLNFILHNELLRRYCITGNPGIGKTYFEILLLVTLLKNKMSILIDNQDYMAYITPDSNLILVNDKEYRLYAERLDT</sequence>